<feature type="transmembrane region" description="Helical" evidence="1">
    <location>
        <begin position="74"/>
        <end position="95"/>
    </location>
</feature>
<dbReference type="STRING" id="198616.SAMN05216193_12152"/>
<feature type="transmembrane region" description="Helical" evidence="1">
    <location>
        <begin position="9"/>
        <end position="30"/>
    </location>
</feature>
<name>A0A1H0PPL9_9PSED</name>
<protein>
    <submittedName>
        <fullName evidence="2">Uncharacterized protein</fullName>
    </submittedName>
</protein>
<keyword evidence="1" id="KW-0812">Transmembrane</keyword>
<dbReference type="Proteomes" id="UP000242957">
    <property type="component" value="Unassembled WGS sequence"/>
</dbReference>
<evidence type="ECO:0000256" key="1">
    <source>
        <dbReference type="SAM" id="Phobius"/>
    </source>
</evidence>
<keyword evidence="1" id="KW-1133">Transmembrane helix</keyword>
<dbReference type="AlphaFoldDB" id="A0A1H0PPL9"/>
<keyword evidence="3" id="KW-1185">Reference proteome</keyword>
<gene>
    <name evidence="2" type="ORF">SAMN05216193_12152</name>
</gene>
<dbReference type="EMBL" id="FNIJ01000021">
    <property type="protein sequence ID" value="SDP06944.1"/>
    <property type="molecule type" value="Genomic_DNA"/>
</dbReference>
<evidence type="ECO:0000313" key="2">
    <source>
        <dbReference type="EMBL" id="SDP06944.1"/>
    </source>
</evidence>
<keyword evidence="1" id="KW-0472">Membrane</keyword>
<proteinExistence type="predicted"/>
<evidence type="ECO:0000313" key="3">
    <source>
        <dbReference type="Proteomes" id="UP000242957"/>
    </source>
</evidence>
<sequence>MSTTRPRSAILGWIVGLPSLLLGLSLLHVVRVPQELGTAPDLVYLSQGLGLLSAGVGYLGLLAAFLLGLHGRRIAALLAVVPALTLCLWNLMVVAPSASAVSPSREHYQLLAVGLACFAALLALVELANGRAPRALRLGLRILGGVTLAAWLGGLFYLLRLYV</sequence>
<accession>A0A1H0PPL9</accession>
<feature type="transmembrane region" description="Helical" evidence="1">
    <location>
        <begin position="42"/>
        <end position="67"/>
    </location>
</feature>
<feature type="transmembrane region" description="Helical" evidence="1">
    <location>
        <begin position="107"/>
        <end position="128"/>
    </location>
</feature>
<dbReference type="RefSeq" id="WP_084314516.1">
    <property type="nucleotide sequence ID" value="NZ_FNIJ01000021.1"/>
</dbReference>
<feature type="transmembrane region" description="Helical" evidence="1">
    <location>
        <begin position="140"/>
        <end position="159"/>
    </location>
</feature>
<organism evidence="2 3">
    <name type="scientific">Pseudomonas jinjuensis</name>
    <dbReference type="NCBI Taxonomy" id="198616"/>
    <lineage>
        <taxon>Bacteria</taxon>
        <taxon>Pseudomonadati</taxon>
        <taxon>Pseudomonadota</taxon>
        <taxon>Gammaproteobacteria</taxon>
        <taxon>Pseudomonadales</taxon>
        <taxon>Pseudomonadaceae</taxon>
        <taxon>Pseudomonas</taxon>
    </lineage>
</organism>
<reference evidence="3" key="1">
    <citation type="submission" date="2016-10" db="EMBL/GenBank/DDBJ databases">
        <authorList>
            <person name="Varghese N."/>
            <person name="Submissions S."/>
        </authorList>
    </citation>
    <scope>NUCLEOTIDE SEQUENCE [LARGE SCALE GENOMIC DNA]</scope>
    <source>
        <strain evidence="3">JCM 21621</strain>
    </source>
</reference>